<organism evidence="2 3">
    <name type="scientific">Exaiptasia diaphana</name>
    <name type="common">Tropical sea anemone</name>
    <name type="synonym">Aiptasia pulchella</name>
    <dbReference type="NCBI Taxonomy" id="2652724"/>
    <lineage>
        <taxon>Eukaryota</taxon>
        <taxon>Metazoa</taxon>
        <taxon>Cnidaria</taxon>
        <taxon>Anthozoa</taxon>
        <taxon>Hexacorallia</taxon>
        <taxon>Actiniaria</taxon>
        <taxon>Aiptasiidae</taxon>
        <taxon>Exaiptasia</taxon>
    </lineage>
</organism>
<evidence type="ECO:0000313" key="3">
    <source>
        <dbReference type="Proteomes" id="UP000887567"/>
    </source>
</evidence>
<keyword evidence="3" id="KW-1185">Reference proteome</keyword>
<evidence type="ECO:0000256" key="1">
    <source>
        <dbReference type="SAM" id="MobiDB-lite"/>
    </source>
</evidence>
<protein>
    <submittedName>
        <fullName evidence="2">Uncharacterized protein</fullName>
    </submittedName>
</protein>
<dbReference type="OrthoDB" id="10012494at2759"/>
<dbReference type="EnsemblMetazoa" id="XM_021061742.2">
    <property type="protein sequence ID" value="XP_020917401.1"/>
    <property type="gene ID" value="LOC110254711"/>
</dbReference>
<feature type="region of interest" description="Disordered" evidence="1">
    <location>
        <begin position="241"/>
        <end position="286"/>
    </location>
</feature>
<dbReference type="GeneID" id="110254711"/>
<dbReference type="KEGG" id="epa:110254711"/>
<dbReference type="Pfam" id="PF17662">
    <property type="entry name" value="DUF5524"/>
    <property type="match status" value="1"/>
</dbReference>
<feature type="compositionally biased region" description="Polar residues" evidence="1">
    <location>
        <begin position="1"/>
        <end position="10"/>
    </location>
</feature>
<evidence type="ECO:0000313" key="2">
    <source>
        <dbReference type="EnsemblMetazoa" id="XP_020917401.1"/>
    </source>
</evidence>
<dbReference type="OMA" id="MVYEEFH"/>
<accession>A0A913YBY6</accession>
<sequence>MPNPNISTQDWYYHAPSKNPTTYEMEEPPPPSQIPGLSNVIEQPDEMEERRFRRKWIRDTDSKYIQLAKGGGRKNLLNYKDPPKETHLAVGYPRVDWFDHYNPEYDLPEPQPEPIRNSKKMQLRTQPHRVLPEWYVHDLHEEKESRDENFGTTNNKSKKNVISFDNMSAWEREAKDEEMARNENAVKLPQLHPKKQTKNKHSKDLQAFPKRMVRQSNEPSEPVDFRHLLSMGYQKDWFQDQNRKHTEERQKKQMERMKQVEKRETQIRDTIEMRRPKYNATQDEDRHMFKLSRFQNVQPRVESFRT</sequence>
<dbReference type="RefSeq" id="XP_020917401.1">
    <property type="nucleotide sequence ID" value="XM_021061742.2"/>
</dbReference>
<feature type="region of interest" description="Disordered" evidence="1">
    <location>
        <begin position="1"/>
        <end position="39"/>
    </location>
</feature>
<dbReference type="PANTHER" id="PTHR31097:SF2">
    <property type="entry name" value="CHROMOSOME 7 OPEN READING FRAME 57"/>
    <property type="match status" value="1"/>
</dbReference>
<name>A0A913YBY6_EXADI</name>
<dbReference type="AlphaFoldDB" id="A0A913YBY6"/>
<dbReference type="InterPro" id="IPR040247">
    <property type="entry name" value="DUF5524"/>
</dbReference>
<dbReference type="PANTHER" id="PTHR31097">
    <property type="entry name" value="SI:DKEY-276J7.1"/>
    <property type="match status" value="1"/>
</dbReference>
<proteinExistence type="predicted"/>
<reference evidence="2" key="1">
    <citation type="submission" date="2022-11" db="UniProtKB">
        <authorList>
            <consortium name="EnsemblMetazoa"/>
        </authorList>
    </citation>
    <scope>IDENTIFICATION</scope>
</reference>
<dbReference type="Proteomes" id="UP000887567">
    <property type="component" value="Unplaced"/>
</dbReference>
<feature type="compositionally biased region" description="Basic and acidic residues" evidence="1">
    <location>
        <begin position="241"/>
        <end position="275"/>
    </location>
</feature>